<feature type="region of interest" description="Disordered" evidence="1">
    <location>
        <begin position="45"/>
        <end position="104"/>
    </location>
</feature>
<sequence length="248" mass="28009">MSRKQRHNQLADFEETETSEPAGREPWAHSTEYRRMGCYPQNRHPAAQVETRPGQQNDERNRYHHAVEAARELNIRAQDQREAGPRGRESSLKQQHTSHSLDTEAPRAQYHLSSKMDNQPQPAHRYSSDTSGYNRRIGNAQLVYGSGYPVQADNDYNSLPAFANPPHQNLNHLGYGKIPEEPAHPAQPNTSLPARSEQHHYPMNQGGPLRPLSAALTPRLVPVEKDSELGPTWKTGPTDVSQTLHKTR</sequence>
<feature type="region of interest" description="Disordered" evidence="1">
    <location>
        <begin position="1"/>
        <end position="30"/>
    </location>
</feature>
<proteinExistence type="predicted"/>
<name>A0A2B7WLK0_9EURO</name>
<accession>A0A2B7WLK0</accession>
<dbReference type="EMBL" id="PDNC01000138">
    <property type="protein sequence ID" value="PGG97645.1"/>
    <property type="molecule type" value="Genomic_DNA"/>
</dbReference>
<evidence type="ECO:0000256" key="1">
    <source>
        <dbReference type="SAM" id="MobiDB-lite"/>
    </source>
</evidence>
<keyword evidence="3" id="KW-1185">Reference proteome</keyword>
<feature type="region of interest" description="Disordered" evidence="1">
    <location>
        <begin position="171"/>
        <end position="248"/>
    </location>
</feature>
<gene>
    <name evidence="2" type="ORF">GX51_07212</name>
</gene>
<dbReference type="AlphaFoldDB" id="A0A2B7WLK0"/>
<dbReference type="STRING" id="2060905.A0A2B7WLK0"/>
<evidence type="ECO:0000313" key="3">
    <source>
        <dbReference type="Proteomes" id="UP000224080"/>
    </source>
</evidence>
<dbReference type="Proteomes" id="UP000224080">
    <property type="component" value="Unassembled WGS sequence"/>
</dbReference>
<organism evidence="2 3">
    <name type="scientific">Blastomyces parvus</name>
    <dbReference type="NCBI Taxonomy" id="2060905"/>
    <lineage>
        <taxon>Eukaryota</taxon>
        <taxon>Fungi</taxon>
        <taxon>Dikarya</taxon>
        <taxon>Ascomycota</taxon>
        <taxon>Pezizomycotina</taxon>
        <taxon>Eurotiomycetes</taxon>
        <taxon>Eurotiomycetidae</taxon>
        <taxon>Onygenales</taxon>
        <taxon>Ajellomycetaceae</taxon>
        <taxon>Blastomyces</taxon>
    </lineage>
</organism>
<feature type="compositionally biased region" description="Polar residues" evidence="1">
    <location>
        <begin position="238"/>
        <end position="248"/>
    </location>
</feature>
<comment type="caution">
    <text evidence="2">The sequence shown here is derived from an EMBL/GenBank/DDBJ whole genome shotgun (WGS) entry which is preliminary data.</text>
</comment>
<dbReference type="OrthoDB" id="4188564at2759"/>
<feature type="compositionally biased region" description="Basic and acidic residues" evidence="1">
    <location>
        <begin position="57"/>
        <end position="91"/>
    </location>
</feature>
<evidence type="ECO:0000313" key="2">
    <source>
        <dbReference type="EMBL" id="PGG97645.1"/>
    </source>
</evidence>
<protein>
    <submittedName>
        <fullName evidence="2">Uncharacterized protein</fullName>
    </submittedName>
</protein>
<reference evidence="2 3" key="1">
    <citation type="submission" date="2017-10" db="EMBL/GenBank/DDBJ databases">
        <title>Comparative genomics in systemic dimorphic fungi from Ajellomycetaceae.</title>
        <authorList>
            <person name="Munoz J.F."/>
            <person name="Mcewen J.G."/>
            <person name="Clay O.K."/>
            <person name="Cuomo C.A."/>
        </authorList>
    </citation>
    <scope>NUCLEOTIDE SEQUENCE [LARGE SCALE GENOMIC DNA]</scope>
    <source>
        <strain evidence="2 3">UAMH130</strain>
    </source>
</reference>